<protein>
    <submittedName>
        <fullName evidence="1">Uncharacterized protein</fullName>
    </submittedName>
</protein>
<dbReference type="EMBL" id="JACHYB010000001">
    <property type="protein sequence ID" value="MBB3186893.1"/>
    <property type="molecule type" value="Genomic_DNA"/>
</dbReference>
<sequence length="69" mass="7933">MRNCTQLCLPPNFLTFLISSRFIFSSVRMDEHYFLFFVLGIKGGFVKFVPSKAVDNTSQENRITNPPKS</sequence>
<keyword evidence="2" id="KW-1185">Reference proteome</keyword>
<name>A0A7W5DQI9_9PORP</name>
<gene>
    <name evidence="1" type="ORF">FHX64_001056</name>
</gene>
<evidence type="ECO:0000313" key="1">
    <source>
        <dbReference type="EMBL" id="MBB3186893.1"/>
    </source>
</evidence>
<proteinExistence type="predicted"/>
<evidence type="ECO:0000313" key="2">
    <source>
        <dbReference type="Proteomes" id="UP000544222"/>
    </source>
</evidence>
<reference evidence="1 2" key="1">
    <citation type="submission" date="2020-08" db="EMBL/GenBank/DDBJ databases">
        <title>Genomic Encyclopedia of Type Strains, Phase IV (KMG-IV): sequencing the most valuable type-strain genomes for metagenomic binning, comparative biology and taxonomic classification.</title>
        <authorList>
            <person name="Goeker M."/>
        </authorList>
    </citation>
    <scope>NUCLEOTIDE SEQUENCE [LARGE SCALE GENOMIC DNA]</scope>
    <source>
        <strain evidence="1 2">DSM 27471</strain>
    </source>
</reference>
<organism evidence="1 2">
    <name type="scientific">Microbacter margulisiae</name>
    <dbReference type="NCBI Taxonomy" id="1350067"/>
    <lineage>
        <taxon>Bacteria</taxon>
        <taxon>Pseudomonadati</taxon>
        <taxon>Bacteroidota</taxon>
        <taxon>Bacteroidia</taxon>
        <taxon>Bacteroidales</taxon>
        <taxon>Porphyromonadaceae</taxon>
        <taxon>Microbacter</taxon>
    </lineage>
</organism>
<accession>A0A7W5DQI9</accession>
<comment type="caution">
    <text evidence="1">The sequence shown here is derived from an EMBL/GenBank/DDBJ whole genome shotgun (WGS) entry which is preliminary data.</text>
</comment>
<dbReference type="AlphaFoldDB" id="A0A7W5DQI9"/>
<dbReference type="Proteomes" id="UP000544222">
    <property type="component" value="Unassembled WGS sequence"/>
</dbReference>